<dbReference type="InterPro" id="IPR017850">
    <property type="entry name" value="Alkaline_phosphatase_core_sf"/>
</dbReference>
<keyword evidence="4" id="KW-0106">Calcium</keyword>
<evidence type="ECO:0000256" key="1">
    <source>
        <dbReference type="ARBA" id="ARBA00008779"/>
    </source>
</evidence>
<dbReference type="GO" id="GO:0008484">
    <property type="term" value="F:sulfuric ester hydrolase activity"/>
    <property type="evidence" value="ECO:0007669"/>
    <property type="project" value="InterPro"/>
</dbReference>
<dbReference type="CDD" id="cd16029">
    <property type="entry name" value="4-S"/>
    <property type="match status" value="1"/>
</dbReference>
<reference evidence="7 8" key="1">
    <citation type="submission" date="2017-12" db="EMBL/GenBank/DDBJ databases">
        <title>Sequencing, de novo assembly and annotation of complete genome of a new Thraustochytrid species, strain FCC1311.</title>
        <authorList>
            <person name="Sedici K."/>
            <person name="Godart F."/>
            <person name="Aiese Cigliano R."/>
            <person name="Sanseverino W."/>
            <person name="Barakat M."/>
            <person name="Ortet P."/>
            <person name="Marechal E."/>
            <person name="Cagnac O."/>
            <person name="Amato A."/>
        </authorList>
    </citation>
    <scope>NUCLEOTIDE SEQUENCE [LARGE SCALE GENOMIC DNA]</scope>
</reference>
<evidence type="ECO:0000256" key="2">
    <source>
        <dbReference type="ARBA" id="ARBA00022723"/>
    </source>
</evidence>
<keyword evidence="5" id="KW-0325">Glycoprotein</keyword>
<dbReference type="Proteomes" id="UP000241890">
    <property type="component" value="Unassembled WGS sequence"/>
</dbReference>
<keyword evidence="3" id="KW-0378">Hydrolase</keyword>
<proteinExistence type="inferred from homology"/>
<feature type="domain" description="Sulfatase N-terminal" evidence="6">
    <location>
        <begin position="2"/>
        <end position="335"/>
    </location>
</feature>
<keyword evidence="2" id="KW-0479">Metal-binding</keyword>
<accession>A0A2R5G1Y4</accession>
<evidence type="ECO:0000256" key="4">
    <source>
        <dbReference type="ARBA" id="ARBA00022837"/>
    </source>
</evidence>
<dbReference type="AlphaFoldDB" id="A0A2R5G1Y4"/>
<sequence>MIVIDSLGYADLGFRNDKEIDTPNLDALADRGLKLERYYVHTACSPSRAALMTGRYAHHTGVHDSFEASSNLAVESDEVFLSEQLKDAGYATHMIGKWHLGHHKWEYLPTYRGFDSFYGFLTDGGCYYMGRSTGNFKTYRFWFHYLEMKAPKCNVESCVRIPWEAQNQYSTENLSNKAVQAISRHAESFSDKPLFLYLAYQGVAAGFPQPNQVPPHFAEPYAKRIKSPTRRQFAAMLSALDQGIGNVTHALQLNGFNEDNTLIIISTDTGGPVDTEDAVGSSNQPLRGGRHSLFEGGVRGTAFLAGYGVSTKNRSVYKGLMHIADWFATIADVAGFPIKSSKRLDSLSHWTHLSGSALDATSAVRSEVVLGNVSESYGTGFAMIVDEQGTKDESATAGPKQWKIVAGSAGYPFTWSDSNPQPHQREKGYQPPSSKSCKHGYCLYELLSDPYEQNDLATDPAYTNVLANLRTKLHAELETSHTIVPDCTKAPVEKYEQHVVHVWYPYCDDTSHSTFPTIPI</sequence>
<evidence type="ECO:0000259" key="6">
    <source>
        <dbReference type="Pfam" id="PF00884"/>
    </source>
</evidence>
<dbReference type="InParanoid" id="A0A2R5G1Y4"/>
<evidence type="ECO:0000313" key="8">
    <source>
        <dbReference type="Proteomes" id="UP000241890"/>
    </source>
</evidence>
<dbReference type="GO" id="GO:0046872">
    <property type="term" value="F:metal ion binding"/>
    <property type="evidence" value="ECO:0007669"/>
    <property type="project" value="UniProtKB-KW"/>
</dbReference>
<dbReference type="EMBL" id="BEYU01000010">
    <property type="protein sequence ID" value="GBG25002.1"/>
    <property type="molecule type" value="Genomic_DNA"/>
</dbReference>
<evidence type="ECO:0000313" key="7">
    <source>
        <dbReference type="EMBL" id="GBG25002.1"/>
    </source>
</evidence>
<gene>
    <name evidence="7" type="ORF">FCC1311_012192</name>
</gene>
<evidence type="ECO:0000256" key="5">
    <source>
        <dbReference type="ARBA" id="ARBA00023180"/>
    </source>
</evidence>
<dbReference type="OrthoDB" id="188144at2759"/>
<dbReference type="InterPro" id="IPR000917">
    <property type="entry name" value="Sulfatase_N"/>
</dbReference>
<dbReference type="SUPFAM" id="SSF53649">
    <property type="entry name" value="Alkaline phosphatase-like"/>
    <property type="match status" value="1"/>
</dbReference>
<dbReference type="Pfam" id="PF00884">
    <property type="entry name" value="Sulfatase"/>
    <property type="match status" value="1"/>
</dbReference>
<dbReference type="Gene3D" id="3.40.720.10">
    <property type="entry name" value="Alkaline Phosphatase, subunit A"/>
    <property type="match status" value="1"/>
</dbReference>
<dbReference type="PANTHER" id="PTHR10342">
    <property type="entry name" value="ARYLSULFATASE"/>
    <property type="match status" value="1"/>
</dbReference>
<protein>
    <submittedName>
        <fullName evidence="7">Arylsulfatase B</fullName>
    </submittedName>
</protein>
<dbReference type="PANTHER" id="PTHR10342:SF274">
    <property type="entry name" value="ARYLSULFATASE B"/>
    <property type="match status" value="1"/>
</dbReference>
<organism evidence="7 8">
    <name type="scientific">Hondaea fermentalgiana</name>
    <dbReference type="NCBI Taxonomy" id="2315210"/>
    <lineage>
        <taxon>Eukaryota</taxon>
        <taxon>Sar</taxon>
        <taxon>Stramenopiles</taxon>
        <taxon>Bigyra</taxon>
        <taxon>Labyrinthulomycetes</taxon>
        <taxon>Thraustochytrida</taxon>
        <taxon>Thraustochytriidae</taxon>
        <taxon>Hondaea</taxon>
    </lineage>
</organism>
<name>A0A2R5G1Y4_9STRA</name>
<comment type="caution">
    <text evidence="7">The sequence shown here is derived from an EMBL/GenBank/DDBJ whole genome shotgun (WGS) entry which is preliminary data.</text>
</comment>
<evidence type="ECO:0000256" key="3">
    <source>
        <dbReference type="ARBA" id="ARBA00022801"/>
    </source>
</evidence>
<dbReference type="Gene3D" id="3.30.1120.10">
    <property type="match status" value="1"/>
</dbReference>
<dbReference type="InterPro" id="IPR047115">
    <property type="entry name" value="ARSB"/>
</dbReference>
<dbReference type="PROSITE" id="PS00149">
    <property type="entry name" value="SULFATASE_2"/>
    <property type="match status" value="1"/>
</dbReference>
<comment type="similarity">
    <text evidence="1">Belongs to the sulfatase family.</text>
</comment>
<dbReference type="InterPro" id="IPR024607">
    <property type="entry name" value="Sulfatase_CS"/>
</dbReference>
<keyword evidence="8" id="KW-1185">Reference proteome</keyword>